<evidence type="ECO:0000256" key="6">
    <source>
        <dbReference type="ARBA" id="ARBA00023136"/>
    </source>
</evidence>
<feature type="transmembrane region" description="Helical" evidence="9">
    <location>
        <begin position="170"/>
        <end position="191"/>
    </location>
</feature>
<dbReference type="InterPro" id="IPR045122">
    <property type="entry name" value="Csc1-like"/>
</dbReference>
<dbReference type="InterPro" id="IPR032880">
    <property type="entry name" value="CSC1/OSCA1-like_N"/>
</dbReference>
<dbReference type="OrthoDB" id="2150324at2759"/>
<evidence type="ECO:0000313" key="14">
    <source>
        <dbReference type="Proteomes" id="UP000799438"/>
    </source>
</evidence>
<name>A0A6A6B606_9PEZI</name>
<keyword evidence="5 9" id="KW-1133">Transmembrane helix</keyword>
<dbReference type="AlphaFoldDB" id="A0A6A6B606"/>
<evidence type="ECO:0000256" key="2">
    <source>
        <dbReference type="ARBA" id="ARBA00007779"/>
    </source>
</evidence>
<comment type="similarity">
    <text evidence="2">Belongs to the CSC1 (TC 1.A.17) family.</text>
</comment>
<dbReference type="Pfam" id="PF02714">
    <property type="entry name" value="RSN1_7TM"/>
    <property type="match status" value="1"/>
</dbReference>
<organism evidence="13 14">
    <name type="scientific">Aplosporella prunicola CBS 121167</name>
    <dbReference type="NCBI Taxonomy" id="1176127"/>
    <lineage>
        <taxon>Eukaryota</taxon>
        <taxon>Fungi</taxon>
        <taxon>Dikarya</taxon>
        <taxon>Ascomycota</taxon>
        <taxon>Pezizomycotina</taxon>
        <taxon>Dothideomycetes</taxon>
        <taxon>Dothideomycetes incertae sedis</taxon>
        <taxon>Botryosphaeriales</taxon>
        <taxon>Aplosporellaceae</taxon>
        <taxon>Aplosporella</taxon>
    </lineage>
</organism>
<dbReference type="Proteomes" id="UP000799438">
    <property type="component" value="Unassembled WGS sequence"/>
</dbReference>
<keyword evidence="14" id="KW-1185">Reference proteome</keyword>
<evidence type="ECO:0000256" key="5">
    <source>
        <dbReference type="ARBA" id="ARBA00022989"/>
    </source>
</evidence>
<feature type="coiled-coil region" evidence="7">
    <location>
        <begin position="256"/>
        <end position="283"/>
    </location>
</feature>
<keyword evidence="4 9" id="KW-0812">Transmembrane</keyword>
<keyword evidence="3" id="KW-0813">Transport</keyword>
<feature type="transmembrane region" description="Helical" evidence="9">
    <location>
        <begin position="124"/>
        <end position="142"/>
    </location>
</feature>
<gene>
    <name evidence="13" type="ORF">K452DRAFT_233460</name>
</gene>
<evidence type="ECO:0000256" key="3">
    <source>
        <dbReference type="ARBA" id="ARBA00022448"/>
    </source>
</evidence>
<sequence length="954" mass="108009">MSPNHTSALAPRDDGIDPGQRFVDLISQPFNNNLNEKAFESSLAYSSAAAVIFALLFCLLRPYNTTVYAPRLKHADEKHAPPPVQKGIFAWVKPVVKTREEHMVQKVGIDATVFIRFTKMCRNIFIILALIGNAVFLPVNLIQNAQNHATIDTKQLTIFMKLTPMGVGGGIVWTHVCVSYIFNAVIYYFLWTNYKAVLRLRRNYFDSPGYQASLHARTLLITDIPKNFRTDEGVVKITDGVKATSEVPRGAIARNMKELPDLIEEHEDNVRELEEVLATYLKNPDRLPARRPTCKTNKADRNYSKVQEVDAIDYLTSRIKSLEIEITEVRESVDNRNALQYGFASYESIEEAHGVAYASRHKHPEGSIIRVAPKPGDLIWKNLPLDKAARRWRGLLNNIWVTLLTIAWTVPNALIAVFLSNLGNLASVWPAFAEEMGRNPHTWAAIQGILAPLLTTSFYFFLPIIFRRLSMSSGDYSKTSRERHVTHKLYAFFIFNNLFVFSLFSAVWQYVSLLITTTHANGEQEALKLALSNRGAEYMITALCYVSPFWLNYLLQRNFGAAWDISQLANLAWGSIVRKFSSPTPRRLIELTAPPAFDYACYYNYFLYYSTIALVFTPFLPLVLLVVAFYFTLDSYLKKYLLLYVFITKHESGGSFWRVLYNRMLFATFLGNLIMACLVGAKGSTWSQLICMGGLPLTLIAFKWYCRRTFDDAMHYYSKGNMKGREENLPSRPKTRGDRLGVRFGHPALYKPLMTPMVHAKSEHLLSQVYRGRLEADTDGSSVTGYSDTYSLHNMSRKQPGKKKGPAAPFELVTESEMDFEHYKNRPEFREEFGGDGEMYSRPGTPGTYDSRPGTPAGHLQRIESADSQRTLHEQENGGSTYPEGYHTPMPYAPRAESPLQRGIFSANDYSDVNLVEGAAPMGATGRGGYGRLETPGSEMGENTSYDYFRRGKR</sequence>
<protein>
    <recommendedName>
        <fullName evidence="15">DUF221-domain-containing protein</fullName>
    </recommendedName>
</protein>
<evidence type="ECO:0000259" key="12">
    <source>
        <dbReference type="Pfam" id="PF14703"/>
    </source>
</evidence>
<keyword evidence="7" id="KW-0175">Coiled coil</keyword>
<comment type="subcellular location">
    <subcellularLocation>
        <location evidence="1">Membrane</location>
        <topology evidence="1">Multi-pass membrane protein</topology>
    </subcellularLocation>
</comment>
<dbReference type="EMBL" id="ML995495">
    <property type="protein sequence ID" value="KAF2138684.1"/>
    <property type="molecule type" value="Genomic_DNA"/>
</dbReference>
<dbReference type="InterPro" id="IPR027815">
    <property type="entry name" value="CSC1/OSCA1-like_cyt"/>
</dbReference>
<dbReference type="GO" id="GO:0005227">
    <property type="term" value="F:calcium-activated cation channel activity"/>
    <property type="evidence" value="ECO:0007669"/>
    <property type="project" value="InterPro"/>
</dbReference>
<feature type="transmembrane region" description="Helical" evidence="9">
    <location>
        <begin position="664"/>
        <end position="681"/>
    </location>
</feature>
<feature type="transmembrane region" description="Helical" evidence="9">
    <location>
        <begin position="606"/>
        <end position="633"/>
    </location>
</feature>
<dbReference type="PANTHER" id="PTHR13018:SF149">
    <property type="entry name" value="DOMAIN PROTEIN, PUTATIVE (AFU_ORTHOLOGUE AFUA_3G11660)-RELATED"/>
    <property type="match status" value="1"/>
</dbReference>
<evidence type="ECO:0000259" key="10">
    <source>
        <dbReference type="Pfam" id="PF02714"/>
    </source>
</evidence>
<evidence type="ECO:0000256" key="7">
    <source>
        <dbReference type="SAM" id="Coils"/>
    </source>
</evidence>
<feature type="region of interest" description="Disordered" evidence="8">
    <location>
        <begin position="921"/>
        <end position="954"/>
    </location>
</feature>
<feature type="region of interest" description="Disordered" evidence="8">
    <location>
        <begin position="830"/>
        <end position="896"/>
    </location>
</feature>
<feature type="compositionally biased region" description="Basic and acidic residues" evidence="8">
    <location>
        <begin position="861"/>
        <end position="876"/>
    </location>
</feature>
<reference evidence="13" key="1">
    <citation type="journal article" date="2020" name="Stud. Mycol.">
        <title>101 Dothideomycetes genomes: a test case for predicting lifestyles and emergence of pathogens.</title>
        <authorList>
            <person name="Haridas S."/>
            <person name="Albert R."/>
            <person name="Binder M."/>
            <person name="Bloem J."/>
            <person name="Labutti K."/>
            <person name="Salamov A."/>
            <person name="Andreopoulos B."/>
            <person name="Baker S."/>
            <person name="Barry K."/>
            <person name="Bills G."/>
            <person name="Bluhm B."/>
            <person name="Cannon C."/>
            <person name="Castanera R."/>
            <person name="Culley D."/>
            <person name="Daum C."/>
            <person name="Ezra D."/>
            <person name="Gonzalez J."/>
            <person name="Henrissat B."/>
            <person name="Kuo A."/>
            <person name="Liang C."/>
            <person name="Lipzen A."/>
            <person name="Lutzoni F."/>
            <person name="Magnuson J."/>
            <person name="Mondo S."/>
            <person name="Nolan M."/>
            <person name="Ohm R."/>
            <person name="Pangilinan J."/>
            <person name="Park H.-J."/>
            <person name="Ramirez L."/>
            <person name="Alfaro M."/>
            <person name="Sun H."/>
            <person name="Tritt A."/>
            <person name="Yoshinaga Y."/>
            <person name="Zwiers L.-H."/>
            <person name="Turgeon B."/>
            <person name="Goodwin S."/>
            <person name="Spatafora J."/>
            <person name="Crous P."/>
            <person name="Grigoriev I."/>
        </authorList>
    </citation>
    <scope>NUCLEOTIDE SEQUENCE</scope>
    <source>
        <strain evidence="13">CBS 121167</strain>
    </source>
</reference>
<feature type="transmembrane region" description="Helical" evidence="9">
    <location>
        <begin position="43"/>
        <end position="63"/>
    </location>
</feature>
<feature type="domain" description="CSC1/OSCA1-like cytosolic" evidence="12">
    <location>
        <begin position="216"/>
        <end position="382"/>
    </location>
</feature>
<evidence type="ECO:0000259" key="11">
    <source>
        <dbReference type="Pfam" id="PF13967"/>
    </source>
</evidence>
<evidence type="ECO:0000256" key="8">
    <source>
        <dbReference type="SAM" id="MobiDB-lite"/>
    </source>
</evidence>
<dbReference type="GO" id="GO:0005886">
    <property type="term" value="C:plasma membrane"/>
    <property type="evidence" value="ECO:0007669"/>
    <property type="project" value="TreeGrafter"/>
</dbReference>
<evidence type="ECO:0000313" key="13">
    <source>
        <dbReference type="EMBL" id="KAF2138684.1"/>
    </source>
</evidence>
<feature type="transmembrane region" description="Helical" evidence="9">
    <location>
        <begin position="687"/>
        <end position="706"/>
    </location>
</feature>
<accession>A0A6A6B606</accession>
<evidence type="ECO:0000256" key="9">
    <source>
        <dbReference type="SAM" id="Phobius"/>
    </source>
</evidence>
<feature type="domain" description="CSC1/OSCA1-like N-terminal transmembrane" evidence="11">
    <location>
        <begin position="39"/>
        <end position="192"/>
    </location>
</feature>
<feature type="transmembrane region" description="Helical" evidence="9">
    <location>
        <begin position="443"/>
        <end position="466"/>
    </location>
</feature>
<dbReference type="PANTHER" id="PTHR13018">
    <property type="entry name" value="PROBABLE MEMBRANE PROTEIN DUF221-RELATED"/>
    <property type="match status" value="1"/>
</dbReference>
<dbReference type="RefSeq" id="XP_033394397.1">
    <property type="nucleotide sequence ID" value="XM_033537307.1"/>
</dbReference>
<keyword evidence="6 9" id="KW-0472">Membrane</keyword>
<proteinExistence type="inferred from homology"/>
<feature type="domain" description="CSC1/OSCA1-like 7TM region" evidence="10">
    <location>
        <begin position="395"/>
        <end position="678"/>
    </location>
</feature>
<evidence type="ECO:0000256" key="1">
    <source>
        <dbReference type="ARBA" id="ARBA00004141"/>
    </source>
</evidence>
<dbReference type="Pfam" id="PF14703">
    <property type="entry name" value="PHM7_cyt"/>
    <property type="match status" value="1"/>
</dbReference>
<feature type="transmembrane region" description="Helical" evidence="9">
    <location>
        <begin position="399"/>
        <end position="423"/>
    </location>
</feature>
<evidence type="ECO:0000256" key="4">
    <source>
        <dbReference type="ARBA" id="ARBA00022692"/>
    </source>
</evidence>
<dbReference type="GeneID" id="54294803"/>
<dbReference type="InterPro" id="IPR003864">
    <property type="entry name" value="CSC1/OSCA1-like_7TM"/>
</dbReference>
<dbReference type="Pfam" id="PF13967">
    <property type="entry name" value="RSN1_TM"/>
    <property type="match status" value="1"/>
</dbReference>
<feature type="transmembrane region" description="Helical" evidence="9">
    <location>
        <begin position="487"/>
        <end position="511"/>
    </location>
</feature>
<evidence type="ECO:0008006" key="15">
    <source>
        <dbReference type="Google" id="ProtNLM"/>
    </source>
</evidence>